<dbReference type="InterPro" id="IPR003812">
    <property type="entry name" value="Fido"/>
</dbReference>
<proteinExistence type="predicted"/>
<dbReference type="NCBIfam" id="TIGR01550">
    <property type="entry name" value="DOC_P1"/>
    <property type="match status" value="1"/>
</dbReference>
<dbReference type="KEGG" id="bgx:ESN35_02270"/>
<dbReference type="PANTHER" id="PTHR39426">
    <property type="entry name" value="HOMOLOGY TO DEATH-ON-CURING PROTEIN OF PHAGE P1"/>
    <property type="match status" value="1"/>
</dbReference>
<dbReference type="PROSITE" id="PS51459">
    <property type="entry name" value="FIDO"/>
    <property type="match status" value="1"/>
</dbReference>
<organism evidence="2 3">
    <name type="scientific">Bifidobacterium pullorum subsp. gallinarum</name>
    <dbReference type="NCBI Taxonomy" id="78344"/>
    <lineage>
        <taxon>Bacteria</taxon>
        <taxon>Bacillati</taxon>
        <taxon>Actinomycetota</taxon>
        <taxon>Actinomycetes</taxon>
        <taxon>Bifidobacteriales</taxon>
        <taxon>Bifidobacteriaceae</taxon>
        <taxon>Bifidobacterium</taxon>
    </lineage>
</organism>
<evidence type="ECO:0000313" key="3">
    <source>
        <dbReference type="Proteomes" id="UP000293589"/>
    </source>
</evidence>
<dbReference type="InterPro" id="IPR036597">
    <property type="entry name" value="Fido-like_dom_sf"/>
</dbReference>
<evidence type="ECO:0000313" key="2">
    <source>
        <dbReference type="EMBL" id="QAY32392.1"/>
    </source>
</evidence>
<accession>A0A4V0YAY7</accession>
<dbReference type="InterPro" id="IPR006440">
    <property type="entry name" value="Doc"/>
</dbReference>
<protein>
    <submittedName>
        <fullName evidence="2">Fic family protein</fullName>
    </submittedName>
</protein>
<sequence length="134" mass="15057">MCSRRWPVNPEWIDVDTAIAVHDMQIRRHGGMPGIRDRDALEACLAQPWSGFGEVEFYPSVEEKAARLSYEVITQHPFLDGNKRTGLALMLVLLRAYGVRVVFDHATLYRNILAVAAGDVGYQELLAFIRASVV</sequence>
<evidence type="ECO:0000259" key="1">
    <source>
        <dbReference type="PROSITE" id="PS51459"/>
    </source>
</evidence>
<dbReference type="AlphaFoldDB" id="A0A4V0YAY7"/>
<gene>
    <name evidence="2" type="ORF">ESN35_02270</name>
</gene>
<reference evidence="2 3" key="1">
    <citation type="submission" date="2019-01" db="EMBL/GenBank/DDBJ databases">
        <title>Complete genome sequence of Bifidobacterium gallinarum CACC 514.</title>
        <authorList>
            <person name="Jung M."/>
        </authorList>
    </citation>
    <scope>NUCLEOTIDE SEQUENCE [LARGE SCALE GENOMIC DNA]</scope>
    <source>
        <strain evidence="2 3">CACC 514</strain>
    </source>
</reference>
<dbReference type="Proteomes" id="UP000293589">
    <property type="component" value="Chromosome"/>
</dbReference>
<name>A0A4V0YAY7_9BIFI</name>
<dbReference type="Gene3D" id="1.20.120.1870">
    <property type="entry name" value="Fic/DOC protein, Fido domain"/>
    <property type="match status" value="1"/>
</dbReference>
<dbReference type="PANTHER" id="PTHR39426:SF1">
    <property type="entry name" value="HOMOLOGY TO DEATH-ON-CURING PROTEIN OF PHAGE P1"/>
    <property type="match status" value="1"/>
</dbReference>
<dbReference type="Pfam" id="PF02661">
    <property type="entry name" value="Fic"/>
    <property type="match status" value="1"/>
</dbReference>
<dbReference type="InterPro" id="IPR053737">
    <property type="entry name" value="Type_II_TA_Toxin"/>
</dbReference>
<dbReference type="GO" id="GO:0016301">
    <property type="term" value="F:kinase activity"/>
    <property type="evidence" value="ECO:0007669"/>
    <property type="project" value="InterPro"/>
</dbReference>
<dbReference type="EMBL" id="CP035464">
    <property type="protein sequence ID" value="QAY32392.1"/>
    <property type="molecule type" value="Genomic_DNA"/>
</dbReference>
<dbReference type="SUPFAM" id="SSF140931">
    <property type="entry name" value="Fic-like"/>
    <property type="match status" value="1"/>
</dbReference>
<feature type="domain" description="Fido" evidence="1">
    <location>
        <begin position="13"/>
        <end position="131"/>
    </location>
</feature>